<organism evidence="7 8">
    <name type="scientific">Tistrella bauzanensis</name>
    <dbReference type="NCBI Taxonomy" id="657419"/>
    <lineage>
        <taxon>Bacteria</taxon>
        <taxon>Pseudomonadati</taxon>
        <taxon>Pseudomonadota</taxon>
        <taxon>Alphaproteobacteria</taxon>
        <taxon>Geminicoccales</taxon>
        <taxon>Geminicoccaceae</taxon>
        <taxon>Tistrella</taxon>
    </lineage>
</organism>
<keyword evidence="3" id="KW-0648">Protein biosynthesis</keyword>
<evidence type="ECO:0000313" key="7">
    <source>
        <dbReference type="EMBL" id="GGB26716.1"/>
    </source>
</evidence>
<comment type="caution">
    <text evidence="7">The sequence shown here is derived from an EMBL/GenBank/DDBJ whole genome shotgun (WGS) entry which is preliminary data.</text>
</comment>
<dbReference type="InterPro" id="IPR041095">
    <property type="entry name" value="EFG_II"/>
</dbReference>
<dbReference type="Pfam" id="PF00679">
    <property type="entry name" value="EFG_C"/>
    <property type="match status" value="1"/>
</dbReference>
<dbReference type="SUPFAM" id="SSF52540">
    <property type="entry name" value="P-loop containing nucleoside triphosphate hydrolases"/>
    <property type="match status" value="1"/>
</dbReference>
<dbReference type="InterPro" id="IPR000795">
    <property type="entry name" value="T_Tr_GTP-bd_dom"/>
</dbReference>
<dbReference type="InterPro" id="IPR035647">
    <property type="entry name" value="EFG_III/V"/>
</dbReference>
<dbReference type="Gene3D" id="3.30.70.870">
    <property type="entry name" value="Elongation Factor G (Translational Gtpase), domain 3"/>
    <property type="match status" value="1"/>
</dbReference>
<evidence type="ECO:0000256" key="2">
    <source>
        <dbReference type="ARBA" id="ARBA00022768"/>
    </source>
</evidence>
<dbReference type="GO" id="GO:0003746">
    <property type="term" value="F:translation elongation factor activity"/>
    <property type="evidence" value="ECO:0007669"/>
    <property type="project" value="UniProtKB-KW"/>
</dbReference>
<dbReference type="Pfam" id="PF00009">
    <property type="entry name" value="GTP_EFTU"/>
    <property type="match status" value="1"/>
</dbReference>
<dbReference type="PANTHER" id="PTHR43261:SF7">
    <property type="entry name" value="ELONGATION FACTOR G-LIKE PROTEIN"/>
    <property type="match status" value="1"/>
</dbReference>
<dbReference type="InterPro" id="IPR000640">
    <property type="entry name" value="EFG_V-like"/>
</dbReference>
<evidence type="ECO:0000256" key="4">
    <source>
        <dbReference type="ARBA" id="ARBA00023134"/>
    </source>
</evidence>
<dbReference type="InterPro" id="IPR047872">
    <property type="entry name" value="EFG_IV"/>
</dbReference>
<dbReference type="InterPro" id="IPR020568">
    <property type="entry name" value="Ribosomal_Su5_D2-typ_SF"/>
</dbReference>
<evidence type="ECO:0000259" key="6">
    <source>
        <dbReference type="SMART" id="SM00889"/>
    </source>
</evidence>
<dbReference type="Proteomes" id="UP000603352">
    <property type="component" value="Unassembled WGS sequence"/>
</dbReference>
<evidence type="ECO:0000256" key="1">
    <source>
        <dbReference type="ARBA" id="ARBA00022741"/>
    </source>
</evidence>
<dbReference type="Gene3D" id="3.30.70.240">
    <property type="match status" value="1"/>
</dbReference>
<name>A0ABQ1I9U7_9PROT</name>
<dbReference type="InterPro" id="IPR005517">
    <property type="entry name" value="Transl_elong_EFG/EF2_IV"/>
</dbReference>
<evidence type="ECO:0000313" key="8">
    <source>
        <dbReference type="Proteomes" id="UP000603352"/>
    </source>
</evidence>
<proteinExistence type="predicted"/>
<keyword evidence="1" id="KW-0547">Nucleotide-binding</keyword>
<evidence type="ECO:0000256" key="3">
    <source>
        <dbReference type="ARBA" id="ARBA00022917"/>
    </source>
</evidence>
<gene>
    <name evidence="7" type="primary">fusA2</name>
    <name evidence="7" type="ORF">GCM10011505_05050</name>
</gene>
<reference evidence="8" key="1">
    <citation type="journal article" date="2019" name="Int. J. Syst. Evol. Microbiol.">
        <title>The Global Catalogue of Microorganisms (GCM) 10K type strain sequencing project: providing services to taxonomists for standard genome sequencing and annotation.</title>
        <authorList>
            <consortium name="The Broad Institute Genomics Platform"/>
            <consortium name="The Broad Institute Genome Sequencing Center for Infectious Disease"/>
            <person name="Wu L."/>
            <person name="Ma J."/>
        </authorList>
    </citation>
    <scope>NUCLEOTIDE SEQUENCE [LARGE SCALE GENOMIC DNA]</scope>
    <source>
        <strain evidence="8">CGMCC 1.10188</strain>
    </source>
</reference>
<dbReference type="PANTHER" id="PTHR43261">
    <property type="entry name" value="TRANSLATION ELONGATION FACTOR G-RELATED"/>
    <property type="match status" value="1"/>
</dbReference>
<dbReference type="SMART" id="SM00838">
    <property type="entry name" value="EFG_C"/>
    <property type="match status" value="1"/>
</dbReference>
<protein>
    <submittedName>
        <fullName evidence="7">Elongation factor G</fullName>
    </submittedName>
</protein>
<dbReference type="RefSeq" id="WP_188574563.1">
    <property type="nucleotide sequence ID" value="NZ_BMDZ01000003.1"/>
</dbReference>
<dbReference type="Gene3D" id="3.30.230.10">
    <property type="match status" value="1"/>
</dbReference>
<feature type="domain" description="Elongation factor EFG" evidence="5">
    <location>
        <begin position="631"/>
        <end position="721"/>
    </location>
</feature>
<dbReference type="Pfam" id="PF14492">
    <property type="entry name" value="EFG_III"/>
    <property type="match status" value="1"/>
</dbReference>
<dbReference type="SMART" id="SM00889">
    <property type="entry name" value="EFG_IV"/>
    <property type="match status" value="1"/>
</dbReference>
<keyword evidence="8" id="KW-1185">Reference proteome</keyword>
<dbReference type="EMBL" id="BMDZ01000003">
    <property type="protein sequence ID" value="GGB26716.1"/>
    <property type="molecule type" value="Genomic_DNA"/>
</dbReference>
<dbReference type="CDD" id="cd01434">
    <property type="entry name" value="EFG_mtEFG1_IV"/>
    <property type="match status" value="1"/>
</dbReference>
<dbReference type="SUPFAM" id="SSF54211">
    <property type="entry name" value="Ribosomal protein S5 domain 2-like"/>
    <property type="match status" value="1"/>
</dbReference>
<evidence type="ECO:0000259" key="5">
    <source>
        <dbReference type="SMART" id="SM00838"/>
    </source>
</evidence>
<dbReference type="InterPro" id="IPR009000">
    <property type="entry name" value="Transl_B-barrel_sf"/>
</dbReference>
<dbReference type="SUPFAM" id="SSF54980">
    <property type="entry name" value="EF-G C-terminal domain-like"/>
    <property type="match status" value="2"/>
</dbReference>
<feature type="domain" description="Translation elongation factor EFG/EF2" evidence="6">
    <location>
        <begin position="512"/>
        <end position="629"/>
    </location>
</feature>
<dbReference type="CDD" id="cd04170">
    <property type="entry name" value="EF-G_bact"/>
    <property type="match status" value="1"/>
</dbReference>
<dbReference type="Gene3D" id="3.40.50.300">
    <property type="entry name" value="P-loop containing nucleotide triphosphate hydrolases"/>
    <property type="match status" value="1"/>
</dbReference>
<dbReference type="InterPro" id="IPR014721">
    <property type="entry name" value="Ribsml_uS5_D2-typ_fold_subgr"/>
</dbReference>
<dbReference type="InterPro" id="IPR027417">
    <property type="entry name" value="P-loop_NTPase"/>
</dbReference>
<dbReference type="Pfam" id="PF03764">
    <property type="entry name" value="EFG_IV"/>
    <property type="match status" value="1"/>
</dbReference>
<dbReference type="SUPFAM" id="SSF50447">
    <property type="entry name" value="Translation proteins"/>
    <property type="match status" value="1"/>
</dbReference>
<accession>A0ABQ1I9U7</accession>
<sequence length="727" mass="77667">MSTTMNGTRDGGAAMPDRAPAAPRCAALIGPYGTGKTSLLEAMLWISGTTARLGRVSDGSARGDAWPEARGQISGGLTLNTARIDYLGERWTILDCPGAADCRQDMRDVLSVADVAVVVCEPDPARVEALAPIFALLERTRMPHMVFINKVDTLSVRVAEILDALQSVSRRPLVLREVPIREHGPGGGERVVGHVDLASERAYRYRPGSASEVVRLPASLSAREQDARRVMLETLADFDDVLLEQLLDETQPPRAEIYQDLGREFGREHIVPVFFGTALEGFGVRRLMKALRHETPDVTVTACRQGILAPGEMMADGARAGGESAAAGAAGAEAPVRGVDDGRMRARVFKILHLPHLGRVGLARVWSGTVAEGCDFAGQRLGQTGMLDGPALIRRSDPAVAGEVVVLPRLETVPPGVLVDATGILDEPDDRRHVQAPAPIAAVTLVASRAADETKLGAALSRLVEEDPSYRIDPRPETSETVLMGQGERHLALAVERLRLRFGIEVEARPPKIAFRETLRRPAGARGRHKRQSGGHGQFADVSIEVVPLDRGEGFHFEDRTVGGSVPRNYVPAVEAGIRDALTTGPLGFPVVDVAVALLDGQHHAVDSSDMAFRTAARQAMADALAEGDPVLLEPLRPVKVTAPGTATARMHAVLQAARGQIMGLEAVAQPVGWDRIEALVPDVELPRLIIDLAAATQGLAEITAGDPRLQEAPGKLGERLARTHAA</sequence>
<keyword evidence="4" id="KW-0342">GTP-binding</keyword>
<keyword evidence="2 7" id="KW-0251">Elongation factor</keyword>